<keyword evidence="1" id="KW-0597">Phosphoprotein</keyword>
<dbReference type="SUPFAM" id="SSF52172">
    <property type="entry name" value="CheY-like"/>
    <property type="match status" value="2"/>
</dbReference>
<dbReference type="InterPro" id="IPR011006">
    <property type="entry name" value="CheY-like_superfamily"/>
</dbReference>
<dbReference type="PROSITE" id="PS50110">
    <property type="entry name" value="RESPONSE_REGULATORY"/>
    <property type="match status" value="2"/>
</dbReference>
<accession>A8ZUE6</accession>
<feature type="domain" description="HD-GYP" evidence="3">
    <location>
        <begin position="267"/>
        <end position="462"/>
    </location>
</feature>
<feature type="modified residue" description="4-aspartylphosphate" evidence="1">
    <location>
        <position position="57"/>
    </location>
</feature>
<dbReference type="eggNOG" id="COG3706">
    <property type="taxonomic scope" value="Bacteria"/>
</dbReference>
<sequence>MLIDSTPTILVIDDSAAIRRRLIKLLEPLNASFEEAENGQQAWDMITTTRFDVVITDIDMPVMDGIELCRRMRNNEQTRSIPVVVVSSLDSEENIEKGFEVGATYYIAKNDVYTDLFNVVEELLSRTKRNSNHLIMVVDDSPTIRRIVENGLTAAGFKVVTAENGRHALEVLRDTPPDLILSDIDMPVMNGLEFCETIHADPAFSGIPFIVMSAKSDRGHMNRMVQHGAASYVCKPFNMDALVIQIEETLSNHFLLLLKEKERLETERNLVIASISGLISALEARDPYTKGHSEVVGRIVSGMVGLTGAGRQEIQSANVGGRLHDIGKIGVRDSVLLKSGPLTDIELSHIMEHPRKGTEIIKNIPSLRDIIPMVHYHHERMDGNGYPEGLKGSQIPLLARMTAVADTYHALSSDRPYRIATNHDRAMQIIYDAKGTQLCPDCVDLFIKWCEKNPEDAIITSSPSVAPGFGLHLF</sequence>
<dbReference type="InterPro" id="IPR037522">
    <property type="entry name" value="HD_GYP_dom"/>
</dbReference>
<dbReference type="eggNOG" id="COG3437">
    <property type="taxonomic scope" value="Bacteria"/>
</dbReference>
<keyword evidence="4" id="KW-0378">Hydrolase</keyword>
<dbReference type="GO" id="GO:0000160">
    <property type="term" value="P:phosphorelay signal transduction system"/>
    <property type="evidence" value="ECO:0007669"/>
    <property type="project" value="InterPro"/>
</dbReference>
<dbReference type="SMART" id="SM00471">
    <property type="entry name" value="HDc"/>
    <property type="match status" value="1"/>
</dbReference>
<dbReference type="PROSITE" id="PS51832">
    <property type="entry name" value="HD_GYP"/>
    <property type="match status" value="1"/>
</dbReference>
<dbReference type="SUPFAM" id="SSF109604">
    <property type="entry name" value="HD-domain/PDEase-like"/>
    <property type="match status" value="1"/>
</dbReference>
<protein>
    <submittedName>
        <fullName evidence="4">Response regulator receiver modulated metal dependent phosphohydrolase</fullName>
    </submittedName>
</protein>
<feature type="domain" description="Response regulatory" evidence="2">
    <location>
        <begin position="8"/>
        <end position="124"/>
    </location>
</feature>
<gene>
    <name evidence="4" type="ordered locus">Dole_2174</name>
</gene>
<dbReference type="STRING" id="96561.Dole_2174"/>
<dbReference type="PANTHER" id="PTHR45228">
    <property type="entry name" value="CYCLIC DI-GMP PHOSPHODIESTERASE TM_0186-RELATED"/>
    <property type="match status" value="1"/>
</dbReference>
<proteinExistence type="predicted"/>
<dbReference type="Pfam" id="PF00072">
    <property type="entry name" value="Response_reg"/>
    <property type="match status" value="2"/>
</dbReference>
<organism evidence="4 5">
    <name type="scientific">Desulfosudis oleivorans (strain DSM 6200 / JCM 39069 / Hxd3)</name>
    <name type="common">Desulfococcus oleovorans</name>
    <dbReference type="NCBI Taxonomy" id="96561"/>
    <lineage>
        <taxon>Bacteria</taxon>
        <taxon>Pseudomonadati</taxon>
        <taxon>Thermodesulfobacteriota</taxon>
        <taxon>Desulfobacteria</taxon>
        <taxon>Desulfobacterales</taxon>
        <taxon>Desulfosudaceae</taxon>
        <taxon>Desulfosudis</taxon>
    </lineage>
</organism>
<reference evidence="4 5" key="1">
    <citation type="submission" date="2007-10" db="EMBL/GenBank/DDBJ databases">
        <title>Complete sequence of Desulfococcus oleovorans Hxd3.</title>
        <authorList>
            <consortium name="US DOE Joint Genome Institute"/>
            <person name="Copeland A."/>
            <person name="Lucas S."/>
            <person name="Lapidus A."/>
            <person name="Barry K."/>
            <person name="Glavina del Rio T."/>
            <person name="Dalin E."/>
            <person name="Tice H."/>
            <person name="Pitluck S."/>
            <person name="Kiss H."/>
            <person name="Brettin T."/>
            <person name="Bruce D."/>
            <person name="Detter J.C."/>
            <person name="Han C."/>
            <person name="Schmutz J."/>
            <person name="Larimer F."/>
            <person name="Land M."/>
            <person name="Hauser L."/>
            <person name="Kyrpides N."/>
            <person name="Kim E."/>
            <person name="Wawrik B."/>
            <person name="Richardson P."/>
        </authorList>
    </citation>
    <scope>NUCLEOTIDE SEQUENCE [LARGE SCALE GENOMIC DNA]</scope>
    <source>
        <strain evidence="5">DSM 6200 / JCM 39069 / Hxd3</strain>
    </source>
</reference>
<dbReference type="InterPro" id="IPR003607">
    <property type="entry name" value="HD/PDEase_dom"/>
</dbReference>
<dbReference type="Proteomes" id="UP000008561">
    <property type="component" value="Chromosome"/>
</dbReference>
<dbReference type="GO" id="GO:0016787">
    <property type="term" value="F:hydrolase activity"/>
    <property type="evidence" value="ECO:0007669"/>
    <property type="project" value="UniProtKB-KW"/>
</dbReference>
<evidence type="ECO:0000259" key="3">
    <source>
        <dbReference type="PROSITE" id="PS51832"/>
    </source>
</evidence>
<dbReference type="RefSeq" id="WP_012175590.1">
    <property type="nucleotide sequence ID" value="NC_009943.1"/>
</dbReference>
<dbReference type="SMART" id="SM00448">
    <property type="entry name" value="REC"/>
    <property type="match status" value="2"/>
</dbReference>
<evidence type="ECO:0000256" key="1">
    <source>
        <dbReference type="PROSITE-ProRule" id="PRU00169"/>
    </source>
</evidence>
<dbReference type="HOGENOM" id="CLU_000445_92_10_7"/>
<dbReference type="InterPro" id="IPR052020">
    <property type="entry name" value="Cyclic_di-GMP/3'3'-cGAMP_PDE"/>
</dbReference>
<dbReference type="KEGG" id="dol:Dole_2174"/>
<evidence type="ECO:0000313" key="5">
    <source>
        <dbReference type="Proteomes" id="UP000008561"/>
    </source>
</evidence>
<dbReference type="Gene3D" id="3.40.50.2300">
    <property type="match status" value="2"/>
</dbReference>
<dbReference type="Pfam" id="PF13487">
    <property type="entry name" value="HD_5"/>
    <property type="match status" value="1"/>
</dbReference>
<feature type="domain" description="Response regulatory" evidence="2">
    <location>
        <begin position="134"/>
        <end position="250"/>
    </location>
</feature>
<evidence type="ECO:0000259" key="2">
    <source>
        <dbReference type="PROSITE" id="PS50110"/>
    </source>
</evidence>
<dbReference type="InterPro" id="IPR001789">
    <property type="entry name" value="Sig_transdc_resp-reg_receiver"/>
</dbReference>
<name>A8ZUE6_DESOH</name>
<evidence type="ECO:0000313" key="4">
    <source>
        <dbReference type="EMBL" id="ABW67978.1"/>
    </source>
</evidence>
<keyword evidence="5" id="KW-1185">Reference proteome</keyword>
<dbReference type="Gene3D" id="1.10.3210.10">
    <property type="entry name" value="Hypothetical protein af1432"/>
    <property type="match status" value="1"/>
</dbReference>
<dbReference type="AlphaFoldDB" id="A8ZUE6"/>
<dbReference type="PANTHER" id="PTHR45228:SF1">
    <property type="entry name" value="CYCLIC DI-GMP PHOSPHODIESTERASE TM_0186"/>
    <property type="match status" value="1"/>
</dbReference>
<dbReference type="EMBL" id="CP000859">
    <property type="protein sequence ID" value="ABW67978.1"/>
    <property type="molecule type" value="Genomic_DNA"/>
</dbReference>
<feature type="modified residue" description="4-aspartylphosphate" evidence="1">
    <location>
        <position position="183"/>
    </location>
</feature>
<dbReference type="CDD" id="cd00077">
    <property type="entry name" value="HDc"/>
    <property type="match status" value="1"/>
</dbReference>